<evidence type="ECO:0000256" key="2">
    <source>
        <dbReference type="ARBA" id="ARBA00009829"/>
    </source>
</evidence>
<comment type="subcellular location">
    <subcellularLocation>
        <location evidence="1">Endoplasmic reticulum membrane</location>
        <topology evidence="1">Single-pass membrane protein</topology>
    </subcellularLocation>
</comment>
<evidence type="ECO:0000256" key="6">
    <source>
        <dbReference type="ARBA" id="ARBA00022824"/>
    </source>
</evidence>
<evidence type="ECO:0000256" key="10">
    <source>
        <dbReference type="ARBA" id="ARBA00049687"/>
    </source>
</evidence>
<dbReference type="Proteomes" id="UP000594454">
    <property type="component" value="Chromosome 6"/>
</dbReference>
<evidence type="ECO:0000313" key="14">
    <source>
        <dbReference type="Proteomes" id="UP000594454"/>
    </source>
</evidence>
<dbReference type="PANTHER" id="PTHR48176:SF1">
    <property type="entry name" value="DDRGK DOMAIN-CONTAINING PROTEIN 1"/>
    <property type="match status" value="1"/>
</dbReference>
<dbReference type="GO" id="GO:0044389">
    <property type="term" value="F:ubiquitin-like protein ligase binding"/>
    <property type="evidence" value="ECO:0007669"/>
    <property type="project" value="TreeGrafter"/>
</dbReference>
<proteinExistence type="inferred from homology"/>
<dbReference type="FunCoup" id="A0A7R8V763">
    <property type="interactions" value="555"/>
</dbReference>
<dbReference type="OMA" id="EFTRECN"/>
<dbReference type="PANTHER" id="PTHR48176">
    <property type="entry name" value="DDRGK DOMAIN-CONTAINING PROTEIN 1"/>
    <property type="match status" value="1"/>
</dbReference>
<dbReference type="InterPro" id="IPR036390">
    <property type="entry name" value="WH_DNA-bd_sf"/>
</dbReference>
<dbReference type="InterPro" id="IPR036388">
    <property type="entry name" value="WH-like_DNA-bd_sf"/>
</dbReference>
<evidence type="ECO:0000313" key="13">
    <source>
        <dbReference type="EMBL" id="CAD7093352.1"/>
    </source>
</evidence>
<comment type="function">
    <text evidence="9">Substrate adapter for ufmylation, the covalent attachment of the ubiquitin-like modifier UFM1 to substrate proteins. Required for ufmylation of Atg9; protects the nervous system during aging, possibly by stabilizing Atg9 and supporting its function.</text>
</comment>
<keyword evidence="8 12" id="KW-0472">Membrane</keyword>
<keyword evidence="5" id="KW-0833">Ubl conjugation pathway</keyword>
<feature type="compositionally biased region" description="Low complexity" evidence="11">
    <location>
        <begin position="67"/>
        <end position="81"/>
    </location>
</feature>
<keyword evidence="4 12" id="KW-0812">Transmembrane</keyword>
<sequence>MDLIVLIGIATALLVALISLYFLQKGSKSGDEKAKSQPARGVPVRAQEGIPRRAQIARTQRNRLRTAAAASSETPQQQAQQQHDDDDDDSDSNAAHASRIPTDEKMGAKKRAKLEAKAEKKAQREADLQQREEKKKRDALLEEERKKQEQKLEEEERKREEAERLAREEQERREHEEYLKLKQAFSVEEEGFEEGDDEEKDNLLQEFISFIQENKVVVLEDLANHFKLKTQQAIDRITELQKNGKLTGVIDDRGKFIYISEDELKAVAKFIRQRGRVSITELAECSNNLINLTPVGT</sequence>
<reference evidence="13 14" key="1">
    <citation type="submission" date="2020-11" db="EMBL/GenBank/DDBJ databases">
        <authorList>
            <person name="Wallbank WR R."/>
            <person name="Pardo Diaz C."/>
            <person name="Kozak K."/>
            <person name="Martin S."/>
            <person name="Jiggins C."/>
            <person name="Moest M."/>
            <person name="Warren A I."/>
            <person name="Generalovic N T."/>
            <person name="Byers J.R.P. K."/>
            <person name="Montejo-Kovacevich G."/>
            <person name="Yen C E."/>
        </authorList>
    </citation>
    <scope>NUCLEOTIDE SEQUENCE [LARGE SCALE GENOMIC DNA]</scope>
</reference>
<gene>
    <name evidence="13" type="ORF">HERILL_LOCUS15637</name>
</gene>
<dbReference type="OrthoDB" id="2285710at2759"/>
<name>A0A7R8V763_HERIL</name>
<feature type="region of interest" description="Disordered" evidence="11">
    <location>
        <begin position="28"/>
        <end position="159"/>
    </location>
</feature>
<dbReference type="GO" id="GO:0005789">
    <property type="term" value="C:endoplasmic reticulum membrane"/>
    <property type="evidence" value="ECO:0007669"/>
    <property type="project" value="UniProtKB-SubCell"/>
</dbReference>
<keyword evidence="7 12" id="KW-1133">Transmembrane helix</keyword>
<dbReference type="EMBL" id="LR899014">
    <property type="protein sequence ID" value="CAD7093352.1"/>
    <property type="molecule type" value="Genomic_DNA"/>
</dbReference>
<dbReference type="FunFam" id="1.10.10.10:FF:000143">
    <property type="entry name" value="DDRGK domain-containing protein 1"/>
    <property type="match status" value="1"/>
</dbReference>
<comment type="subunit">
    <text evidence="10">Interacts with Atg9; the interaction is transient.</text>
</comment>
<evidence type="ECO:0000256" key="4">
    <source>
        <dbReference type="ARBA" id="ARBA00022692"/>
    </source>
</evidence>
<evidence type="ECO:0000256" key="8">
    <source>
        <dbReference type="ARBA" id="ARBA00023136"/>
    </source>
</evidence>
<evidence type="ECO:0000256" key="7">
    <source>
        <dbReference type="ARBA" id="ARBA00022989"/>
    </source>
</evidence>
<evidence type="ECO:0000256" key="5">
    <source>
        <dbReference type="ARBA" id="ARBA00022786"/>
    </source>
</evidence>
<dbReference type="SMART" id="SM01128">
    <property type="entry name" value="DDRGK"/>
    <property type="match status" value="1"/>
</dbReference>
<evidence type="ECO:0000256" key="12">
    <source>
        <dbReference type="SAM" id="Phobius"/>
    </source>
</evidence>
<feature type="compositionally biased region" description="Basic and acidic residues" evidence="11">
    <location>
        <begin position="101"/>
        <end position="159"/>
    </location>
</feature>
<feature type="transmembrane region" description="Helical" evidence="12">
    <location>
        <begin position="6"/>
        <end position="23"/>
    </location>
</feature>
<dbReference type="SUPFAM" id="SSF46785">
    <property type="entry name" value="Winged helix' DNA-binding domain"/>
    <property type="match status" value="1"/>
</dbReference>
<evidence type="ECO:0000256" key="1">
    <source>
        <dbReference type="ARBA" id="ARBA00004389"/>
    </source>
</evidence>
<dbReference type="Pfam" id="PF09756">
    <property type="entry name" value="DDRGK"/>
    <property type="match status" value="1"/>
</dbReference>
<accession>A0A7R8V763</accession>
<keyword evidence="6" id="KW-0256">Endoplasmic reticulum</keyword>
<evidence type="ECO:0000256" key="11">
    <source>
        <dbReference type="SAM" id="MobiDB-lite"/>
    </source>
</evidence>
<organism evidence="13 14">
    <name type="scientific">Hermetia illucens</name>
    <name type="common">Black soldier fly</name>
    <dbReference type="NCBI Taxonomy" id="343691"/>
    <lineage>
        <taxon>Eukaryota</taxon>
        <taxon>Metazoa</taxon>
        <taxon>Ecdysozoa</taxon>
        <taxon>Arthropoda</taxon>
        <taxon>Hexapoda</taxon>
        <taxon>Insecta</taxon>
        <taxon>Pterygota</taxon>
        <taxon>Neoptera</taxon>
        <taxon>Endopterygota</taxon>
        <taxon>Diptera</taxon>
        <taxon>Brachycera</taxon>
        <taxon>Stratiomyomorpha</taxon>
        <taxon>Stratiomyidae</taxon>
        <taxon>Hermetiinae</taxon>
        <taxon>Hermetia</taxon>
    </lineage>
</organism>
<evidence type="ECO:0000256" key="3">
    <source>
        <dbReference type="ARBA" id="ARBA00018218"/>
    </source>
</evidence>
<dbReference type="InterPro" id="IPR050899">
    <property type="entry name" value="DDRGK_domain-containing"/>
</dbReference>
<dbReference type="AlphaFoldDB" id="A0A7R8V763"/>
<protein>
    <recommendedName>
        <fullName evidence="3">DDRGK domain-containing protein 1</fullName>
    </recommendedName>
</protein>
<comment type="similarity">
    <text evidence="2">Belongs to the DDRGK1 family.</text>
</comment>
<dbReference type="Gene3D" id="1.10.10.10">
    <property type="entry name" value="Winged helix-like DNA-binding domain superfamily/Winged helix DNA-binding domain"/>
    <property type="match status" value="1"/>
</dbReference>
<dbReference type="InterPro" id="IPR019153">
    <property type="entry name" value="DDRGK_dom-contain"/>
</dbReference>
<evidence type="ECO:0000256" key="9">
    <source>
        <dbReference type="ARBA" id="ARBA00049608"/>
    </source>
</evidence>
<keyword evidence="14" id="KW-1185">Reference proteome</keyword>
<dbReference type="InParanoid" id="A0A7R8V763"/>